<evidence type="ECO:0000256" key="1">
    <source>
        <dbReference type="SAM" id="Coils"/>
    </source>
</evidence>
<gene>
    <name evidence="3" type="ORF">HHK36_016392</name>
</gene>
<sequence>MADPVYEEIRKTGEQVENLVKEFSASVTRMKEDEDKRSKTYIEELKKIQSIARDSSFEQGKLIVENDKRQNEDLRVRIIQLENRLVDKQLEMEHLKKTLEVMRSTRVSENIEVQKKMEEMSKDVEEKVGELEGVEALNQFLIVKERMSNDELREARKAIIDILKEMKSGSIGVKRIGELDNKPFLDASKRKRKYTDKNTGNIGIELWEVWEEYLRDPKFYPFKMISVNGKHQEIVDEEDKRLKALKNDLGIEVYTAVTKALMEINEYNPSGRYIVSDVWNFKENREATLREGIEFIMMQLKTKT</sequence>
<reference evidence="3 4" key="1">
    <citation type="submission" date="2020-04" db="EMBL/GenBank/DDBJ databases">
        <title>Plant Genome Project.</title>
        <authorList>
            <person name="Zhang R.-G."/>
        </authorList>
    </citation>
    <scope>NUCLEOTIDE SEQUENCE [LARGE SCALE GENOMIC DNA]</scope>
    <source>
        <strain evidence="3">YNK0</strain>
        <tissue evidence="3">Leaf</tissue>
    </source>
</reference>
<dbReference type="InterPro" id="IPR005379">
    <property type="entry name" value="FDM1-5/IDN2_XH"/>
</dbReference>
<evidence type="ECO:0000259" key="2">
    <source>
        <dbReference type="Pfam" id="PF03469"/>
    </source>
</evidence>
<dbReference type="GO" id="GO:0080188">
    <property type="term" value="P:gene silencing by siRNA-directed DNA methylation"/>
    <property type="evidence" value="ECO:0007669"/>
    <property type="project" value="InterPro"/>
</dbReference>
<comment type="caution">
    <text evidence="3">The sequence shown here is derived from an EMBL/GenBank/DDBJ whole genome shotgun (WGS) entry which is preliminary data.</text>
</comment>
<dbReference type="InterPro" id="IPR045177">
    <property type="entry name" value="FDM1-5/IDN2"/>
</dbReference>
<name>A0A834YZJ2_TETSI</name>
<dbReference type="OrthoDB" id="1892195at2759"/>
<feature type="coiled-coil region" evidence="1">
    <location>
        <begin position="64"/>
        <end position="98"/>
    </location>
</feature>
<dbReference type="PANTHER" id="PTHR21596">
    <property type="entry name" value="RIBONUCLEASE P SUBUNIT P38"/>
    <property type="match status" value="1"/>
</dbReference>
<accession>A0A834YZJ2</accession>
<evidence type="ECO:0000313" key="3">
    <source>
        <dbReference type="EMBL" id="KAF8397475.1"/>
    </source>
</evidence>
<dbReference type="AlphaFoldDB" id="A0A834YZJ2"/>
<protein>
    <recommendedName>
        <fullName evidence="2">Factor of DNA methylation 1-5/IDN2 domain-containing protein</fullName>
    </recommendedName>
</protein>
<organism evidence="3 4">
    <name type="scientific">Tetracentron sinense</name>
    <name type="common">Spur-leaf</name>
    <dbReference type="NCBI Taxonomy" id="13715"/>
    <lineage>
        <taxon>Eukaryota</taxon>
        <taxon>Viridiplantae</taxon>
        <taxon>Streptophyta</taxon>
        <taxon>Embryophyta</taxon>
        <taxon>Tracheophyta</taxon>
        <taxon>Spermatophyta</taxon>
        <taxon>Magnoliopsida</taxon>
        <taxon>Trochodendrales</taxon>
        <taxon>Trochodendraceae</taxon>
        <taxon>Tetracentron</taxon>
    </lineage>
</organism>
<dbReference type="Proteomes" id="UP000655225">
    <property type="component" value="Unassembled WGS sequence"/>
</dbReference>
<evidence type="ECO:0000313" key="4">
    <source>
        <dbReference type="Proteomes" id="UP000655225"/>
    </source>
</evidence>
<proteinExistence type="predicted"/>
<feature type="domain" description="Factor of DNA methylation 1-5/IDN2" evidence="2">
    <location>
        <begin position="174"/>
        <end position="303"/>
    </location>
</feature>
<keyword evidence="4" id="KW-1185">Reference proteome</keyword>
<dbReference type="PANTHER" id="PTHR21596:SF65">
    <property type="entry name" value="PROTEIN INVOLVED IN DE NOVO 2-RELATED"/>
    <property type="match status" value="1"/>
</dbReference>
<dbReference type="Pfam" id="PF03469">
    <property type="entry name" value="XH"/>
    <property type="match status" value="1"/>
</dbReference>
<keyword evidence="1" id="KW-0175">Coiled coil</keyword>
<dbReference type="EMBL" id="JABCRI010000011">
    <property type="protein sequence ID" value="KAF8397475.1"/>
    <property type="molecule type" value="Genomic_DNA"/>
</dbReference>
<dbReference type="OMA" id="EWQKMVM"/>